<evidence type="ECO:0000313" key="2">
    <source>
        <dbReference type="Proteomes" id="UP000075606"/>
    </source>
</evidence>
<sequence>MKTKILFAGCTLFFLTCLSCTSSKSIYKHLTKEPATLSYLNESAKELDKLPIKVKLDSSSVWYEVYSLAKLDKTESKVVPAIFFNSWNYTFNYQIGSNSYRENIELFFKENVEREIQRSGVFNLTLEESDISDYELSVSLDSFGASGPLKVDGMFLYLFLVYSISENQHAGPGNGSSKISYKLYKKGTLVYENHKDLTMQTDILQSMYQTSKALRKDFNTSLVEAASESLKLNITHMVKDLNVFLKENR</sequence>
<gene>
    <name evidence="1" type="ORF">AWW68_08290</name>
</gene>
<evidence type="ECO:0000313" key="1">
    <source>
        <dbReference type="EMBL" id="KYG75820.1"/>
    </source>
</evidence>
<dbReference type="STRING" id="333140.AWW68_08290"/>
<dbReference type="AlphaFoldDB" id="A0A150XAW6"/>
<protein>
    <submittedName>
        <fullName evidence="1">Uncharacterized protein</fullName>
    </submittedName>
</protein>
<comment type="caution">
    <text evidence="1">The sequence shown here is derived from an EMBL/GenBank/DDBJ whole genome shotgun (WGS) entry which is preliminary data.</text>
</comment>
<proteinExistence type="predicted"/>
<name>A0A150XAW6_9BACT</name>
<organism evidence="1 2">
    <name type="scientific">Roseivirga spongicola</name>
    <dbReference type="NCBI Taxonomy" id="333140"/>
    <lineage>
        <taxon>Bacteria</taxon>
        <taxon>Pseudomonadati</taxon>
        <taxon>Bacteroidota</taxon>
        <taxon>Cytophagia</taxon>
        <taxon>Cytophagales</taxon>
        <taxon>Roseivirgaceae</taxon>
        <taxon>Roseivirga</taxon>
    </lineage>
</organism>
<dbReference type="Proteomes" id="UP000075606">
    <property type="component" value="Unassembled WGS sequence"/>
</dbReference>
<keyword evidence="2" id="KW-1185">Reference proteome</keyword>
<accession>A0A150XAW6</accession>
<reference evidence="1 2" key="1">
    <citation type="submission" date="2016-01" db="EMBL/GenBank/DDBJ databases">
        <title>Genome sequencing of Roseivirga spongicola UST030701-084.</title>
        <authorList>
            <person name="Selvaratnam C."/>
            <person name="Thevarajoo S."/>
            <person name="Goh K.M."/>
            <person name="Ee R."/>
            <person name="Chan K.-G."/>
            <person name="Chong C.S."/>
        </authorList>
    </citation>
    <scope>NUCLEOTIDE SEQUENCE [LARGE SCALE GENOMIC DNA]</scope>
    <source>
        <strain evidence="1 2">UST030701-084</strain>
    </source>
</reference>
<dbReference type="RefSeq" id="WP_068219761.1">
    <property type="nucleotide sequence ID" value="NZ_CP139724.1"/>
</dbReference>
<dbReference type="EMBL" id="LRPC01000012">
    <property type="protein sequence ID" value="KYG75820.1"/>
    <property type="molecule type" value="Genomic_DNA"/>
</dbReference>